<dbReference type="InterPro" id="IPR011712">
    <property type="entry name" value="Sig_transdc_His_kin_sub3_dim/P"/>
</dbReference>
<dbReference type="PANTHER" id="PTHR24421">
    <property type="entry name" value="NITRATE/NITRITE SENSOR PROTEIN NARX-RELATED"/>
    <property type="match status" value="1"/>
</dbReference>
<dbReference type="Pfam" id="PF07730">
    <property type="entry name" value="HisKA_3"/>
    <property type="match status" value="1"/>
</dbReference>
<feature type="transmembrane region" description="Helical" evidence="9">
    <location>
        <begin position="129"/>
        <end position="147"/>
    </location>
</feature>
<sequence length="425" mass="45552">MTARTAPLDADPVPGRSLLRRATFVLFTLGALLLDALMTVPPAADLEHGHHFTAFGVWHTSVGTFVALMALAYAVLLLRRRLPLAVLAYTGALSVLLTFTHEWSQPLTGALVCTFTAASLAATRRTARVALALALAATLTTSVISMGRLDLGTLFPIALVGTVTWAVWLFGRREHLARVTAAGLRDRLEEHGEEAALQERRRIARELHDILAHSVSAMMMQAAGAKAITHGARLDAPDDPRLETVERALSTIENTGSQSMRELHRLLGALRGDDAEPDRSDVTSSHPGLADVERLAELTRQSGLVVELRSSGDVVRLDPSVGLAAYRVVQEALANAMKHSGRGGVVEVFHTWLPDRLQLQVRTRDGHEGTLQTVHSSGTGLLGLRERVELMGGTFESGIVGEEFVTTAVLPLTPVPYGARVGGGG</sequence>
<keyword evidence="6" id="KW-0418">Kinase</keyword>
<gene>
    <name evidence="11" type="ORF">DV701_10130</name>
</gene>
<dbReference type="GO" id="GO:0016020">
    <property type="term" value="C:membrane"/>
    <property type="evidence" value="ECO:0007669"/>
    <property type="project" value="InterPro"/>
</dbReference>
<dbReference type="GO" id="GO:0000155">
    <property type="term" value="F:phosphorelay sensor kinase activity"/>
    <property type="evidence" value="ECO:0007669"/>
    <property type="project" value="InterPro"/>
</dbReference>
<reference evidence="11 12" key="1">
    <citation type="submission" date="2018-07" db="EMBL/GenBank/DDBJ databases">
        <title>Complete genome sequencing of Ornithinimicrobium sp. AMA3305.</title>
        <authorList>
            <person name="Bae J.-W."/>
        </authorList>
    </citation>
    <scope>NUCLEOTIDE SEQUENCE [LARGE SCALE GENOMIC DNA]</scope>
    <source>
        <strain evidence="11 12">AMA3305</strain>
    </source>
</reference>
<comment type="catalytic activity">
    <reaction evidence="1">
        <text>ATP + protein L-histidine = ADP + protein N-phospho-L-histidine.</text>
        <dbReference type="EC" id="2.7.13.3"/>
    </reaction>
</comment>
<feature type="transmembrane region" description="Helical" evidence="9">
    <location>
        <begin position="153"/>
        <end position="171"/>
    </location>
</feature>
<dbReference type="EMBL" id="CP031229">
    <property type="protein sequence ID" value="AXH96428.1"/>
    <property type="molecule type" value="Genomic_DNA"/>
</dbReference>
<evidence type="ECO:0000256" key="8">
    <source>
        <dbReference type="ARBA" id="ARBA00023012"/>
    </source>
</evidence>
<accession>A0A345NN20</accession>
<dbReference type="SUPFAM" id="SSF55874">
    <property type="entry name" value="ATPase domain of HSP90 chaperone/DNA topoisomerase II/histidine kinase"/>
    <property type="match status" value="1"/>
</dbReference>
<evidence type="ECO:0000313" key="11">
    <source>
        <dbReference type="EMBL" id="AXH96428.1"/>
    </source>
</evidence>
<keyword evidence="9" id="KW-0472">Membrane</keyword>
<dbReference type="Proteomes" id="UP000253790">
    <property type="component" value="Chromosome"/>
</dbReference>
<dbReference type="InterPro" id="IPR036890">
    <property type="entry name" value="HATPase_C_sf"/>
</dbReference>
<dbReference type="PANTHER" id="PTHR24421:SF10">
    <property type="entry name" value="NITRATE_NITRITE SENSOR PROTEIN NARQ"/>
    <property type="match status" value="1"/>
</dbReference>
<organism evidence="11 12">
    <name type="scientific">Ornithinimicrobium avium</name>
    <dbReference type="NCBI Taxonomy" id="2283195"/>
    <lineage>
        <taxon>Bacteria</taxon>
        <taxon>Bacillati</taxon>
        <taxon>Actinomycetota</taxon>
        <taxon>Actinomycetes</taxon>
        <taxon>Micrococcales</taxon>
        <taxon>Ornithinimicrobiaceae</taxon>
        <taxon>Ornithinimicrobium</taxon>
    </lineage>
</organism>
<keyword evidence="7" id="KW-0067">ATP-binding</keyword>
<dbReference type="GO" id="GO:0046983">
    <property type="term" value="F:protein dimerization activity"/>
    <property type="evidence" value="ECO:0007669"/>
    <property type="project" value="InterPro"/>
</dbReference>
<keyword evidence="8" id="KW-0902">Two-component regulatory system</keyword>
<dbReference type="CDD" id="cd16917">
    <property type="entry name" value="HATPase_UhpB-NarQ-NarX-like"/>
    <property type="match status" value="1"/>
</dbReference>
<evidence type="ECO:0000259" key="10">
    <source>
        <dbReference type="Pfam" id="PF07730"/>
    </source>
</evidence>
<evidence type="ECO:0000313" key="12">
    <source>
        <dbReference type="Proteomes" id="UP000253790"/>
    </source>
</evidence>
<keyword evidence="5" id="KW-0547">Nucleotide-binding</keyword>
<name>A0A345NN20_9MICO</name>
<keyword evidence="3" id="KW-0597">Phosphoprotein</keyword>
<dbReference type="Gene3D" id="1.20.5.1930">
    <property type="match status" value="1"/>
</dbReference>
<evidence type="ECO:0000256" key="2">
    <source>
        <dbReference type="ARBA" id="ARBA00012438"/>
    </source>
</evidence>
<dbReference type="Gene3D" id="3.30.565.10">
    <property type="entry name" value="Histidine kinase-like ATPase, C-terminal domain"/>
    <property type="match status" value="1"/>
</dbReference>
<dbReference type="KEGG" id="orn:DV701_10130"/>
<evidence type="ECO:0000256" key="4">
    <source>
        <dbReference type="ARBA" id="ARBA00022679"/>
    </source>
</evidence>
<feature type="transmembrane region" description="Helical" evidence="9">
    <location>
        <begin position="105"/>
        <end position="122"/>
    </location>
</feature>
<keyword evidence="9" id="KW-0812">Transmembrane</keyword>
<evidence type="ECO:0000256" key="1">
    <source>
        <dbReference type="ARBA" id="ARBA00000085"/>
    </source>
</evidence>
<evidence type="ECO:0000256" key="7">
    <source>
        <dbReference type="ARBA" id="ARBA00022840"/>
    </source>
</evidence>
<evidence type="ECO:0000256" key="6">
    <source>
        <dbReference type="ARBA" id="ARBA00022777"/>
    </source>
</evidence>
<dbReference type="EC" id="2.7.13.3" evidence="2"/>
<keyword evidence="12" id="KW-1185">Reference proteome</keyword>
<proteinExistence type="predicted"/>
<feature type="transmembrane region" description="Helical" evidence="9">
    <location>
        <begin position="82"/>
        <end position="99"/>
    </location>
</feature>
<protein>
    <recommendedName>
        <fullName evidence="2">histidine kinase</fullName>
        <ecNumber evidence="2">2.7.13.3</ecNumber>
    </recommendedName>
</protein>
<keyword evidence="9" id="KW-1133">Transmembrane helix</keyword>
<dbReference type="OrthoDB" id="227596at2"/>
<evidence type="ECO:0000256" key="3">
    <source>
        <dbReference type="ARBA" id="ARBA00022553"/>
    </source>
</evidence>
<evidence type="ECO:0000256" key="5">
    <source>
        <dbReference type="ARBA" id="ARBA00022741"/>
    </source>
</evidence>
<evidence type="ECO:0000256" key="9">
    <source>
        <dbReference type="SAM" id="Phobius"/>
    </source>
</evidence>
<feature type="transmembrane region" description="Helical" evidence="9">
    <location>
        <begin position="56"/>
        <end position="75"/>
    </location>
</feature>
<dbReference type="GO" id="GO:0005524">
    <property type="term" value="F:ATP binding"/>
    <property type="evidence" value="ECO:0007669"/>
    <property type="project" value="UniProtKB-KW"/>
</dbReference>
<feature type="domain" description="Signal transduction histidine kinase subgroup 3 dimerisation and phosphoacceptor" evidence="10">
    <location>
        <begin position="199"/>
        <end position="273"/>
    </location>
</feature>
<dbReference type="RefSeq" id="WP_114928193.1">
    <property type="nucleotide sequence ID" value="NZ_CP031229.1"/>
</dbReference>
<dbReference type="InterPro" id="IPR050482">
    <property type="entry name" value="Sensor_HK_TwoCompSys"/>
</dbReference>
<keyword evidence="4" id="KW-0808">Transferase</keyword>
<feature type="transmembrane region" description="Helical" evidence="9">
    <location>
        <begin position="24"/>
        <end position="44"/>
    </location>
</feature>
<dbReference type="AlphaFoldDB" id="A0A345NN20"/>